<organism evidence="1 2">
    <name type="scientific">Peteryoungia aggregata LMG 23059</name>
    <dbReference type="NCBI Taxonomy" id="1368425"/>
    <lineage>
        <taxon>Bacteria</taxon>
        <taxon>Pseudomonadati</taxon>
        <taxon>Pseudomonadota</taxon>
        <taxon>Alphaproteobacteria</taxon>
        <taxon>Hyphomicrobiales</taxon>
        <taxon>Rhizobiaceae</taxon>
        <taxon>Peteryoungia</taxon>
    </lineage>
</organism>
<name>A0ABU0GDY1_9HYPH</name>
<accession>A0ABU0GDY1</accession>
<gene>
    <name evidence="1" type="ORF">J2045_004604</name>
</gene>
<dbReference type="RefSeq" id="WP_307377630.1">
    <property type="nucleotide sequence ID" value="NZ_JAUSUW010000024.1"/>
</dbReference>
<dbReference type="Proteomes" id="UP001238496">
    <property type="component" value="Unassembled WGS sequence"/>
</dbReference>
<comment type="caution">
    <text evidence="1">The sequence shown here is derived from an EMBL/GenBank/DDBJ whole genome shotgun (WGS) entry which is preliminary data.</text>
</comment>
<keyword evidence="2" id="KW-1185">Reference proteome</keyword>
<evidence type="ECO:0000313" key="2">
    <source>
        <dbReference type="Proteomes" id="UP001238496"/>
    </source>
</evidence>
<protein>
    <submittedName>
        <fullName evidence="1">Uncharacterized protein</fullName>
    </submittedName>
</protein>
<dbReference type="Pfam" id="PF20320">
    <property type="entry name" value="DUF6615"/>
    <property type="match status" value="1"/>
</dbReference>
<dbReference type="EMBL" id="JAUSUW010000024">
    <property type="protein sequence ID" value="MDQ0423552.1"/>
    <property type="molecule type" value="Genomic_DNA"/>
</dbReference>
<proteinExistence type="predicted"/>
<sequence length="99" mass="10943">MTTLCQLATKLPGLIGALLDSESKLKRGRFREETLTDTFTASLAAFAGPNLVIEYPPEAKTGGDLDLDFWHIESGEWLGLRIQAKRLNEKWDGGKLVPL</sequence>
<dbReference type="InterPro" id="IPR046723">
    <property type="entry name" value="DUF6615"/>
</dbReference>
<reference evidence="1 2" key="1">
    <citation type="submission" date="2023-07" db="EMBL/GenBank/DDBJ databases">
        <title>Genomic Encyclopedia of Type Strains, Phase IV (KMG-IV): sequencing the most valuable type-strain genomes for metagenomic binning, comparative biology and taxonomic classification.</title>
        <authorList>
            <person name="Goeker M."/>
        </authorList>
    </citation>
    <scope>NUCLEOTIDE SEQUENCE [LARGE SCALE GENOMIC DNA]</scope>
    <source>
        <strain evidence="1 2">DSM 1111</strain>
    </source>
</reference>
<evidence type="ECO:0000313" key="1">
    <source>
        <dbReference type="EMBL" id="MDQ0423552.1"/>
    </source>
</evidence>